<dbReference type="SUPFAM" id="SSF50341">
    <property type="entry name" value="CheW-like"/>
    <property type="match status" value="1"/>
</dbReference>
<gene>
    <name evidence="3" type="ORF">KME15_08415</name>
</gene>
<reference evidence="3" key="1">
    <citation type="submission" date="2021-05" db="EMBL/GenBank/DDBJ databases">
        <authorList>
            <person name="Pietrasiak N."/>
            <person name="Ward R."/>
            <person name="Stajich J.E."/>
            <person name="Kurbessoian T."/>
        </authorList>
    </citation>
    <scope>NUCLEOTIDE SEQUENCE</scope>
    <source>
        <strain evidence="3">UHER 2000/2452</strain>
    </source>
</reference>
<dbReference type="InterPro" id="IPR036061">
    <property type="entry name" value="CheW-like_dom_sf"/>
</dbReference>
<reference evidence="3" key="2">
    <citation type="journal article" date="2022" name="Microbiol. Resour. Announc.">
        <title>Metagenome Sequencing to Explore Phylogenomics of Terrestrial Cyanobacteria.</title>
        <authorList>
            <person name="Ward R.D."/>
            <person name="Stajich J.E."/>
            <person name="Johansen J.R."/>
            <person name="Huntemann M."/>
            <person name="Clum A."/>
            <person name="Foster B."/>
            <person name="Foster B."/>
            <person name="Roux S."/>
            <person name="Palaniappan K."/>
            <person name="Varghese N."/>
            <person name="Mukherjee S."/>
            <person name="Reddy T.B.K."/>
            <person name="Daum C."/>
            <person name="Copeland A."/>
            <person name="Chen I.A."/>
            <person name="Ivanova N.N."/>
            <person name="Kyrpides N.C."/>
            <person name="Shapiro N."/>
            <person name="Eloe-Fadrosh E.A."/>
            <person name="Pietrasiak N."/>
        </authorList>
    </citation>
    <scope>NUCLEOTIDE SEQUENCE</scope>
    <source>
        <strain evidence="3">UHER 2000/2452</strain>
    </source>
</reference>
<organism evidence="3 4">
    <name type="scientific">Drouetiella hepatica Uher 2000/2452</name>
    <dbReference type="NCBI Taxonomy" id="904376"/>
    <lineage>
        <taxon>Bacteria</taxon>
        <taxon>Bacillati</taxon>
        <taxon>Cyanobacteriota</taxon>
        <taxon>Cyanophyceae</taxon>
        <taxon>Oculatellales</taxon>
        <taxon>Oculatellaceae</taxon>
        <taxon>Drouetiella</taxon>
    </lineage>
</organism>
<dbReference type="Pfam" id="PF01584">
    <property type="entry name" value="CheW"/>
    <property type="match status" value="1"/>
</dbReference>
<dbReference type="SMART" id="SM00260">
    <property type="entry name" value="CheW"/>
    <property type="match status" value="1"/>
</dbReference>
<feature type="region of interest" description="Disordered" evidence="1">
    <location>
        <begin position="115"/>
        <end position="135"/>
    </location>
</feature>
<dbReference type="Gene3D" id="2.40.50.180">
    <property type="entry name" value="CheA-289, Domain 4"/>
    <property type="match status" value="1"/>
</dbReference>
<sequence length="330" mass="36251">MAQSQDDSHNHAHLLQLAYQGDARAIATLMNRHLKRQRMLAQVGWKGSGLHVFIEAIQAPNPEPLMSSIYRTVLRLQLSSLKTLKVSCRQIGTPHIAWSQERSIAPVQKAMAQTSGIQSGIQSSDRPLPDRPSPAPTSLIDWLNQKAQADLSALIQPISAVDADQTELRFLRFSFSRSETALLPLASIRQVMKVHPQRILPVPDMPTSVLGICNFRGEILWLVDLGLQIGFQGVAQQNALSSQAAYANHSEQFLGWMAIVIQAQGKSLGLIVPEIIDIESHNPRQLQSAAIDLFPPTLLPFIQGYLVRSSSPVLDANALIADSRLQVHAA</sequence>
<dbReference type="PANTHER" id="PTHR22617:SF23">
    <property type="entry name" value="CHEMOTAXIS PROTEIN CHEW"/>
    <property type="match status" value="1"/>
</dbReference>
<dbReference type="GO" id="GO:0006935">
    <property type="term" value="P:chemotaxis"/>
    <property type="evidence" value="ECO:0007669"/>
    <property type="project" value="InterPro"/>
</dbReference>
<name>A0A951QC78_9CYAN</name>
<dbReference type="PANTHER" id="PTHR22617">
    <property type="entry name" value="CHEMOTAXIS SENSOR HISTIDINE KINASE-RELATED"/>
    <property type="match status" value="1"/>
</dbReference>
<dbReference type="InterPro" id="IPR002545">
    <property type="entry name" value="CheW-lke_dom"/>
</dbReference>
<accession>A0A951QC78</accession>
<evidence type="ECO:0000259" key="2">
    <source>
        <dbReference type="PROSITE" id="PS50851"/>
    </source>
</evidence>
<dbReference type="AlphaFoldDB" id="A0A951QC78"/>
<feature type="compositionally biased region" description="Low complexity" evidence="1">
    <location>
        <begin position="115"/>
        <end position="126"/>
    </location>
</feature>
<comment type="caution">
    <text evidence="3">The sequence shown here is derived from an EMBL/GenBank/DDBJ whole genome shotgun (WGS) entry which is preliminary data.</text>
</comment>
<dbReference type="EMBL" id="JAHHHD010000006">
    <property type="protein sequence ID" value="MBW4658683.1"/>
    <property type="molecule type" value="Genomic_DNA"/>
</dbReference>
<dbReference type="PROSITE" id="PS50851">
    <property type="entry name" value="CHEW"/>
    <property type="match status" value="1"/>
</dbReference>
<dbReference type="InterPro" id="IPR039315">
    <property type="entry name" value="CheW"/>
</dbReference>
<evidence type="ECO:0000313" key="3">
    <source>
        <dbReference type="EMBL" id="MBW4658683.1"/>
    </source>
</evidence>
<proteinExistence type="predicted"/>
<feature type="domain" description="CheW-like" evidence="2">
    <location>
        <begin position="167"/>
        <end position="325"/>
    </location>
</feature>
<evidence type="ECO:0000313" key="4">
    <source>
        <dbReference type="Proteomes" id="UP000757435"/>
    </source>
</evidence>
<dbReference type="Proteomes" id="UP000757435">
    <property type="component" value="Unassembled WGS sequence"/>
</dbReference>
<dbReference type="GO" id="GO:0007165">
    <property type="term" value="P:signal transduction"/>
    <property type="evidence" value="ECO:0007669"/>
    <property type="project" value="InterPro"/>
</dbReference>
<dbReference type="GO" id="GO:0005829">
    <property type="term" value="C:cytosol"/>
    <property type="evidence" value="ECO:0007669"/>
    <property type="project" value="TreeGrafter"/>
</dbReference>
<protein>
    <submittedName>
        <fullName evidence="3">Chemotaxis protein CheW</fullName>
    </submittedName>
</protein>
<evidence type="ECO:0000256" key="1">
    <source>
        <dbReference type="SAM" id="MobiDB-lite"/>
    </source>
</evidence>